<dbReference type="PANTHER" id="PTHR43796:SF2">
    <property type="entry name" value="CARBOXYNORSPERMIDINE SYNTHASE"/>
    <property type="match status" value="1"/>
</dbReference>
<sequence length="479" mass="51276">MLRSMTTRRAYQPIGVRCLSPNWFRSSRSSGRDTSTHGHRFRCRSTPSGLGAKGDDGGGARGYDKHARVIVVGGSGRVGGSTVRALRQLAGPGLELLVGGRSQRNFVKSVERWRTLPGADEEYDYSDVKFVELDLGDAASLASALDGCDLVVHTAGPFQRKTRPEVLEAAIAAKVPYVDVCDDARLATVAKALNEKAQEAGVSATISAGIWPGIDQLMAVEACEMLGGASEVESIDFSAYTAGTGNAGTTILSATFLILCEKVLGFKDGNEIFHEPASGFKKVDFGQSIGEKTRGMCTPAAWLTSTSGRCRCERQGSAVVLVASFTCNQVLGIPNISTYFGTSPEPWNYLLKGMTLLPDSIMGNRDLMQALAEFSEPLVRITDKLVGATNAMRLEAVAKDGRKAVLNYAHEDLEVCVGIATAAFVVATLRGDVRPGVWFPEEAFDDEAKRGLLFDDATRGAFMWERQEQGATAVEGAPL</sequence>
<reference evidence="3 4" key="1">
    <citation type="journal article" date="2010" name="Nature">
        <title>The Ectocarpus genome and the independent evolution of multicellularity in brown algae.</title>
        <authorList>
            <person name="Cock J.M."/>
            <person name="Sterck L."/>
            <person name="Rouze P."/>
            <person name="Scornet D."/>
            <person name="Allen A.E."/>
            <person name="Amoutzias G."/>
            <person name="Anthouard V."/>
            <person name="Artiguenave F."/>
            <person name="Aury J.M."/>
            <person name="Badger J.H."/>
            <person name="Beszteri B."/>
            <person name="Billiau K."/>
            <person name="Bonnet E."/>
            <person name="Bothwell J.H."/>
            <person name="Bowler C."/>
            <person name="Boyen C."/>
            <person name="Brownlee C."/>
            <person name="Carrano C.J."/>
            <person name="Charrier B."/>
            <person name="Cho G.Y."/>
            <person name="Coelho S.M."/>
            <person name="Collen J."/>
            <person name="Corre E."/>
            <person name="Da Silva C."/>
            <person name="Delage L."/>
            <person name="Delaroque N."/>
            <person name="Dittami S.M."/>
            <person name="Doulbeau S."/>
            <person name="Elias M."/>
            <person name="Farnham G."/>
            <person name="Gachon C.M."/>
            <person name="Gschloessl B."/>
            <person name="Heesch S."/>
            <person name="Jabbari K."/>
            <person name="Jubin C."/>
            <person name="Kawai H."/>
            <person name="Kimura K."/>
            <person name="Kloareg B."/>
            <person name="Kupper F.C."/>
            <person name="Lang D."/>
            <person name="Le Bail A."/>
            <person name="Leblanc C."/>
            <person name="Lerouge P."/>
            <person name="Lohr M."/>
            <person name="Lopez P.J."/>
            <person name="Martens C."/>
            <person name="Maumus F."/>
            <person name="Michel G."/>
            <person name="Miranda-Saavedra D."/>
            <person name="Morales J."/>
            <person name="Moreau H."/>
            <person name="Motomura T."/>
            <person name="Nagasato C."/>
            <person name="Napoli C.A."/>
            <person name="Nelson D.R."/>
            <person name="Nyvall-Collen P."/>
            <person name="Peters A.F."/>
            <person name="Pommier C."/>
            <person name="Potin P."/>
            <person name="Poulain J."/>
            <person name="Quesneville H."/>
            <person name="Read B."/>
            <person name="Rensing S.A."/>
            <person name="Ritter A."/>
            <person name="Rousvoal S."/>
            <person name="Samanta M."/>
            <person name="Samson G."/>
            <person name="Schroeder D.C."/>
            <person name="Segurens B."/>
            <person name="Strittmatter M."/>
            <person name="Tonon T."/>
            <person name="Tregear J.W."/>
            <person name="Valentin K."/>
            <person name="von Dassow P."/>
            <person name="Yamagishi T."/>
            <person name="Van de Peer Y."/>
            <person name="Wincker P."/>
        </authorList>
    </citation>
    <scope>NUCLEOTIDE SEQUENCE [LARGE SCALE GENOMIC DNA]</scope>
    <source>
        <strain evidence="4">Ec32 / CCAP1310/4</strain>
    </source>
</reference>
<evidence type="ECO:0000259" key="2">
    <source>
        <dbReference type="Pfam" id="PF03435"/>
    </source>
</evidence>
<dbReference type="OrthoDB" id="10268090at2759"/>
<dbReference type="Gene3D" id="3.40.50.720">
    <property type="entry name" value="NAD(P)-binding Rossmann-like Domain"/>
    <property type="match status" value="1"/>
</dbReference>
<gene>
    <name evidence="3" type="primary">SdH</name>
    <name evidence="3" type="ORF">Esi_0000_0562</name>
</gene>
<dbReference type="InParanoid" id="D8LBP0"/>
<dbReference type="Pfam" id="PF03435">
    <property type="entry name" value="Sacchrp_dh_NADP"/>
    <property type="match status" value="1"/>
</dbReference>
<dbReference type="OMA" id="YWFDMPE"/>
<name>D8LBP0_ECTSI</name>
<evidence type="ECO:0000313" key="4">
    <source>
        <dbReference type="Proteomes" id="UP000002630"/>
    </source>
</evidence>
<dbReference type="InterPro" id="IPR036291">
    <property type="entry name" value="NAD(P)-bd_dom_sf"/>
</dbReference>
<evidence type="ECO:0000313" key="3">
    <source>
        <dbReference type="EMBL" id="CBN76749.1"/>
    </source>
</evidence>
<protein>
    <submittedName>
        <fullName evidence="3">Expressed protein</fullName>
    </submittedName>
</protein>
<accession>D8LBP0</accession>
<keyword evidence="4" id="KW-1185">Reference proteome</keyword>
<dbReference type="eggNOG" id="ENOG502QQSS">
    <property type="taxonomic scope" value="Eukaryota"/>
</dbReference>
<feature type="domain" description="Saccharopine dehydrogenase NADP binding" evidence="2">
    <location>
        <begin position="69"/>
        <end position="204"/>
    </location>
</feature>
<dbReference type="PANTHER" id="PTHR43796">
    <property type="entry name" value="CARBOXYNORSPERMIDINE SYNTHASE"/>
    <property type="match status" value="1"/>
</dbReference>
<dbReference type="InterPro" id="IPR005097">
    <property type="entry name" value="Sacchrp_dh_NADP-bd"/>
</dbReference>
<dbReference type="EMBL" id="FN647682">
    <property type="protein sequence ID" value="CBN76749.1"/>
    <property type="molecule type" value="Genomic_DNA"/>
</dbReference>
<dbReference type="STRING" id="2880.D8LBP0"/>
<proteinExistence type="predicted"/>
<feature type="region of interest" description="Disordered" evidence="1">
    <location>
        <begin position="26"/>
        <end position="59"/>
    </location>
</feature>
<dbReference type="EMBL" id="FN649726">
    <property type="protein sequence ID" value="CBN76749.1"/>
    <property type="molecule type" value="Genomic_DNA"/>
</dbReference>
<dbReference type="AlphaFoldDB" id="D8LBP0"/>
<organism evidence="3 4">
    <name type="scientific">Ectocarpus siliculosus</name>
    <name type="common">Brown alga</name>
    <name type="synonym">Conferva siliculosa</name>
    <dbReference type="NCBI Taxonomy" id="2880"/>
    <lineage>
        <taxon>Eukaryota</taxon>
        <taxon>Sar</taxon>
        <taxon>Stramenopiles</taxon>
        <taxon>Ochrophyta</taxon>
        <taxon>PX clade</taxon>
        <taxon>Phaeophyceae</taxon>
        <taxon>Ectocarpales</taxon>
        <taxon>Ectocarpaceae</taxon>
        <taxon>Ectocarpus</taxon>
    </lineage>
</organism>
<evidence type="ECO:0000256" key="1">
    <source>
        <dbReference type="SAM" id="MobiDB-lite"/>
    </source>
</evidence>
<dbReference type="Proteomes" id="UP000002630">
    <property type="component" value="Linkage Group LG01"/>
</dbReference>
<dbReference type="SUPFAM" id="SSF51735">
    <property type="entry name" value="NAD(P)-binding Rossmann-fold domains"/>
    <property type="match status" value="1"/>
</dbReference>